<proteinExistence type="predicted"/>
<sequence length="168" mass="20206">MKNKVDLKPDYLIDGVSCRVLYNYLFKNLARKYYVVYRLLQKSDKKNQLVKRYKYFCDSPGLSKDIFLFLYHEYKNTYSPIVDEMYIDSDIQSESNLDLGKFYERSKVDLYNTKIYIDENSKISARTLTKILSFWLRREIDGSSNAIFETLDYYLESFDNEWLNSKKI</sequence>
<keyword evidence="2" id="KW-1185">Reference proteome</keyword>
<evidence type="ECO:0000313" key="1">
    <source>
        <dbReference type="EMBL" id="QKG80278.1"/>
    </source>
</evidence>
<dbReference type="EMBL" id="CP041345">
    <property type="protein sequence ID" value="QKG80278.1"/>
    <property type="molecule type" value="Genomic_DNA"/>
</dbReference>
<organism evidence="1 2">
    <name type="scientific">Tenuifilum thalassicum</name>
    <dbReference type="NCBI Taxonomy" id="2590900"/>
    <lineage>
        <taxon>Bacteria</taxon>
        <taxon>Pseudomonadati</taxon>
        <taxon>Bacteroidota</taxon>
        <taxon>Bacteroidia</taxon>
        <taxon>Bacteroidales</taxon>
        <taxon>Tenuifilaceae</taxon>
        <taxon>Tenuifilum</taxon>
    </lineage>
</organism>
<reference evidence="1 2" key="1">
    <citation type="submission" date="2019-07" db="EMBL/GenBank/DDBJ databases">
        <title>Thalassofilum flectens gen. nov., sp. nov., a novel moderate thermophilic anaerobe from a shallow sea hot spring in Kunashir Island (Russia), representing a new family in the order Bacteroidales, and proposal of Thalassofilacea fam. nov.</title>
        <authorList>
            <person name="Kochetkova T.V."/>
            <person name="Podosokorskaya O.A."/>
            <person name="Novikov A."/>
            <person name="Elcheninov A.G."/>
            <person name="Toshchakov S.V."/>
            <person name="Kublanov I.V."/>
        </authorList>
    </citation>
    <scope>NUCLEOTIDE SEQUENCE [LARGE SCALE GENOMIC DNA]</scope>
    <source>
        <strain evidence="1 2">38-H</strain>
    </source>
</reference>
<dbReference type="AlphaFoldDB" id="A0A7D4BEW4"/>
<dbReference type="KEGG" id="ttz:FHG85_08385"/>
<accession>A0A7D4BEW4</accession>
<protein>
    <submittedName>
        <fullName evidence="1">Uncharacterized protein</fullName>
    </submittedName>
</protein>
<name>A0A7D4BEW4_9BACT</name>
<gene>
    <name evidence="1" type="ORF">FHG85_08385</name>
</gene>
<dbReference type="Proteomes" id="UP000500961">
    <property type="component" value="Chromosome"/>
</dbReference>
<dbReference type="RefSeq" id="WP_173074877.1">
    <property type="nucleotide sequence ID" value="NZ_CP041345.1"/>
</dbReference>
<evidence type="ECO:0000313" key="2">
    <source>
        <dbReference type="Proteomes" id="UP000500961"/>
    </source>
</evidence>